<gene>
    <name evidence="1" type="ORF">C1H46_006029</name>
</gene>
<name>A0A540NBI7_MALBA</name>
<reference evidence="1 2" key="1">
    <citation type="journal article" date="2019" name="G3 (Bethesda)">
        <title>Sequencing of a Wild Apple (Malus baccata) Genome Unravels the Differences Between Cultivated and Wild Apple Species Regarding Disease Resistance and Cold Tolerance.</title>
        <authorList>
            <person name="Chen X."/>
        </authorList>
    </citation>
    <scope>NUCLEOTIDE SEQUENCE [LARGE SCALE GENOMIC DNA]</scope>
    <source>
        <strain evidence="2">cv. Shandingzi</strain>
        <tissue evidence="1">Leaves</tissue>
    </source>
</reference>
<sequence length="242" mass="27130">MLNESFFTNDRLHRGKSPPHLGFQNKAFKGEEYSMNVVPLVDPKCVSSAFVSRSFWSSVYLLPKNFLLSHYIANKARVGCISKVYMTYWMKCFKAIAKFHGDKQPKLHFCIFNHPRLVLDNATAYFGLKWRCPSMAEDNNVPGDSSQSVKKSRASCDCGGKFSKNLVFCGLDGKVKHFRPKVAKYGHLNSRKFVDFGIPKESNSKSVSAKLKISSGFSGIVFLFLACSSTTSQLHANRVSSL</sequence>
<accession>A0A540NBI7</accession>
<comment type="caution">
    <text evidence="1">The sequence shown here is derived from an EMBL/GenBank/DDBJ whole genome shotgun (WGS) entry which is preliminary data.</text>
</comment>
<evidence type="ECO:0000313" key="1">
    <source>
        <dbReference type="EMBL" id="TQE08401.1"/>
    </source>
</evidence>
<keyword evidence="2" id="KW-1185">Reference proteome</keyword>
<protein>
    <submittedName>
        <fullName evidence="1">Uncharacterized protein</fullName>
    </submittedName>
</protein>
<dbReference type="Proteomes" id="UP000315295">
    <property type="component" value="Unassembled WGS sequence"/>
</dbReference>
<evidence type="ECO:0000313" key="2">
    <source>
        <dbReference type="Proteomes" id="UP000315295"/>
    </source>
</evidence>
<dbReference type="AlphaFoldDB" id="A0A540NBI7"/>
<organism evidence="1 2">
    <name type="scientific">Malus baccata</name>
    <name type="common">Siberian crab apple</name>
    <name type="synonym">Pyrus baccata</name>
    <dbReference type="NCBI Taxonomy" id="106549"/>
    <lineage>
        <taxon>Eukaryota</taxon>
        <taxon>Viridiplantae</taxon>
        <taxon>Streptophyta</taxon>
        <taxon>Embryophyta</taxon>
        <taxon>Tracheophyta</taxon>
        <taxon>Spermatophyta</taxon>
        <taxon>Magnoliopsida</taxon>
        <taxon>eudicotyledons</taxon>
        <taxon>Gunneridae</taxon>
        <taxon>Pentapetalae</taxon>
        <taxon>rosids</taxon>
        <taxon>fabids</taxon>
        <taxon>Rosales</taxon>
        <taxon>Rosaceae</taxon>
        <taxon>Amygdaloideae</taxon>
        <taxon>Maleae</taxon>
        <taxon>Malus</taxon>
    </lineage>
</organism>
<dbReference type="EMBL" id="VIEB01000072">
    <property type="protein sequence ID" value="TQE08401.1"/>
    <property type="molecule type" value="Genomic_DNA"/>
</dbReference>
<proteinExistence type="predicted"/>